<keyword evidence="4 8" id="KW-1133">Transmembrane helix</keyword>
<keyword evidence="5" id="KW-0560">Oxidoreductase</keyword>
<name>A0A6I0FA32_9FIRM</name>
<keyword evidence="6 8" id="KW-0472">Membrane</keyword>
<feature type="transmembrane region" description="Helical" evidence="8">
    <location>
        <begin position="352"/>
        <end position="375"/>
    </location>
</feature>
<dbReference type="InterPro" id="IPR052175">
    <property type="entry name" value="ComplexI-like_HydComp"/>
</dbReference>
<dbReference type="InterPro" id="IPR003918">
    <property type="entry name" value="NADH_UbQ_OxRdtase"/>
</dbReference>
<feature type="transmembrane region" description="Helical" evidence="8">
    <location>
        <begin position="538"/>
        <end position="556"/>
    </location>
</feature>
<dbReference type="OrthoDB" id="9807568at2"/>
<evidence type="ECO:0000256" key="8">
    <source>
        <dbReference type="SAM" id="Phobius"/>
    </source>
</evidence>
<dbReference type="GO" id="GO:0005886">
    <property type="term" value="C:plasma membrane"/>
    <property type="evidence" value="ECO:0007669"/>
    <property type="project" value="UniProtKB-SubCell"/>
</dbReference>
<reference evidence="10 11" key="1">
    <citation type="submission" date="2019-10" db="EMBL/GenBank/DDBJ databases">
        <title>Alkaliphilus serpentinus sp. nov. and Alkaliphilus pronyensis sp. nov., two novel anaerobic alkaliphilic species isolated from the serpentinized-hosted hydrothermal field of the Prony Bay (New Caledonia).</title>
        <authorList>
            <person name="Postec A."/>
        </authorList>
    </citation>
    <scope>NUCLEOTIDE SEQUENCE [LARGE SCALE GENOMIC DNA]</scope>
    <source>
        <strain evidence="10 11">LacV</strain>
    </source>
</reference>
<dbReference type="PANTHER" id="PTHR42682:SF4">
    <property type="entry name" value="NADH-UBIQUINONE_PLASTOQUINONE"/>
    <property type="match status" value="1"/>
</dbReference>
<dbReference type="InterPro" id="IPR001750">
    <property type="entry name" value="ND/Mrp_TM"/>
</dbReference>
<evidence type="ECO:0000256" key="2">
    <source>
        <dbReference type="ARBA" id="ARBA00022475"/>
    </source>
</evidence>
<dbReference type="EMBL" id="WBZC01000031">
    <property type="protein sequence ID" value="KAB3534158.1"/>
    <property type="molecule type" value="Genomic_DNA"/>
</dbReference>
<feature type="transmembrane region" description="Helical" evidence="8">
    <location>
        <begin position="387"/>
        <end position="408"/>
    </location>
</feature>
<dbReference type="Proteomes" id="UP000432715">
    <property type="component" value="Unassembled WGS sequence"/>
</dbReference>
<gene>
    <name evidence="10" type="ORF">F8154_09475</name>
</gene>
<dbReference type="Pfam" id="PF00361">
    <property type="entry name" value="Proton_antipo_M"/>
    <property type="match status" value="1"/>
</dbReference>
<dbReference type="RefSeq" id="WP_151861379.1">
    <property type="nucleotide sequence ID" value="NZ_WBZC01000031.1"/>
</dbReference>
<proteinExistence type="predicted"/>
<feature type="domain" description="NADH:quinone oxidoreductase/Mrp antiporter transmembrane" evidence="9">
    <location>
        <begin position="133"/>
        <end position="420"/>
    </location>
</feature>
<evidence type="ECO:0000256" key="1">
    <source>
        <dbReference type="ARBA" id="ARBA00004651"/>
    </source>
</evidence>
<feature type="transmembrane region" description="Helical" evidence="8">
    <location>
        <begin position="599"/>
        <end position="617"/>
    </location>
</feature>
<comment type="subcellular location">
    <subcellularLocation>
        <location evidence="1">Cell membrane</location>
        <topology evidence="1">Multi-pass membrane protein</topology>
    </subcellularLocation>
    <subcellularLocation>
        <location evidence="7">Membrane</location>
        <topology evidence="7">Multi-pass membrane protein</topology>
    </subcellularLocation>
</comment>
<feature type="transmembrane region" description="Helical" evidence="8">
    <location>
        <begin position="211"/>
        <end position="234"/>
    </location>
</feature>
<feature type="transmembrane region" description="Helical" evidence="8">
    <location>
        <begin position="290"/>
        <end position="311"/>
    </location>
</feature>
<evidence type="ECO:0000256" key="5">
    <source>
        <dbReference type="ARBA" id="ARBA00023002"/>
    </source>
</evidence>
<evidence type="ECO:0000259" key="9">
    <source>
        <dbReference type="Pfam" id="PF00361"/>
    </source>
</evidence>
<accession>A0A6I0FA32</accession>
<comment type="caution">
    <text evidence="10">The sequence shown here is derived from an EMBL/GenBank/DDBJ whole genome shotgun (WGS) entry which is preliminary data.</text>
</comment>
<evidence type="ECO:0000313" key="11">
    <source>
        <dbReference type="Proteomes" id="UP000432715"/>
    </source>
</evidence>
<dbReference type="GO" id="GO:0042773">
    <property type="term" value="P:ATP synthesis coupled electron transport"/>
    <property type="evidence" value="ECO:0007669"/>
    <property type="project" value="InterPro"/>
</dbReference>
<evidence type="ECO:0000256" key="4">
    <source>
        <dbReference type="ARBA" id="ARBA00022989"/>
    </source>
</evidence>
<dbReference type="PRINTS" id="PR01437">
    <property type="entry name" value="NUOXDRDTASE4"/>
</dbReference>
<evidence type="ECO:0000313" key="10">
    <source>
        <dbReference type="EMBL" id="KAB3534158.1"/>
    </source>
</evidence>
<organism evidence="10 11">
    <name type="scientific">Alkaliphilus pronyensis</name>
    <dbReference type="NCBI Taxonomy" id="1482732"/>
    <lineage>
        <taxon>Bacteria</taxon>
        <taxon>Bacillati</taxon>
        <taxon>Bacillota</taxon>
        <taxon>Clostridia</taxon>
        <taxon>Peptostreptococcales</taxon>
        <taxon>Natronincolaceae</taxon>
        <taxon>Alkaliphilus</taxon>
    </lineage>
</organism>
<keyword evidence="3 7" id="KW-0812">Transmembrane</keyword>
<feature type="transmembrane region" description="Helical" evidence="8">
    <location>
        <begin position="246"/>
        <end position="270"/>
    </location>
</feature>
<evidence type="ECO:0000256" key="7">
    <source>
        <dbReference type="RuleBase" id="RU000320"/>
    </source>
</evidence>
<feature type="transmembrane region" description="Helical" evidence="8">
    <location>
        <begin position="6"/>
        <end position="30"/>
    </location>
</feature>
<feature type="transmembrane region" description="Helical" evidence="8">
    <location>
        <begin position="169"/>
        <end position="191"/>
    </location>
</feature>
<evidence type="ECO:0000256" key="6">
    <source>
        <dbReference type="ARBA" id="ARBA00023136"/>
    </source>
</evidence>
<dbReference type="PANTHER" id="PTHR42682">
    <property type="entry name" value="HYDROGENASE-4 COMPONENT F"/>
    <property type="match status" value="1"/>
</dbReference>
<feature type="transmembrane region" description="Helical" evidence="8">
    <location>
        <begin position="116"/>
        <end position="133"/>
    </location>
</feature>
<keyword evidence="11" id="KW-1185">Reference proteome</keyword>
<protein>
    <submittedName>
        <fullName evidence="10">NADH dehydrogenase</fullName>
    </submittedName>
</protein>
<dbReference type="GO" id="GO:0016491">
    <property type="term" value="F:oxidoreductase activity"/>
    <property type="evidence" value="ECO:0007669"/>
    <property type="project" value="UniProtKB-KW"/>
</dbReference>
<feature type="transmembrane region" description="Helical" evidence="8">
    <location>
        <begin position="481"/>
        <end position="501"/>
    </location>
</feature>
<keyword evidence="2" id="KW-1003">Cell membrane</keyword>
<evidence type="ECO:0000256" key="3">
    <source>
        <dbReference type="ARBA" id="ARBA00022692"/>
    </source>
</evidence>
<sequence>MEDLRLIILFWLPAVIIFFGLLEAIIIPLLSDNHRLVRRISVNAFIISTTILIMLTFNHVMEAPIIYKFDKVFSIGIFFKIDLLNYILMVFTGIIYTISSIYSLDDINHRDRERTFYFFYIITYITTIGTLMAGDLLSFFLFFEIMTFSSYALMVHYRGNKVLEAGNVYIYMGIIGGLSILSGIILLSAYTQSYEWINLAEKFSQMGIVKYVIGGLFIFGFGIKAGMVPFHFWLPKIYRESPNTVNAISSGILTKVGAYGILRVVTIIYSVNAVKASTANEVLWNTSANLGIIIIWLGIATMVVGVFLALLESNIKKMLAYHSISQMGYIIMGIGVAAYLGYQGAMGFSGSIYHMINHGLFKSLLFMVAGVVYIFTKELNMYKLGGLWRKMPFAAFVALVAVLAITGMPGLNGFASKTILHHGIKEAYEYGHPSFRYAELAFKVVSAGTVSSFIKFFGFIFMGECPPQYKNLKPKYTRMSFAMGALAIIIIIIGINPYMFLEKLIIPAVLSFTYDPEFVGEYIVGMSFWNMKNFMDTILVFGLGISFFIVGVKYHLFKRHIPRWINAEKLIFKPITKVCEEFPNMCVERYEKSMILGDVFIYVMLLTIILAAFIFTVL</sequence>
<dbReference type="GO" id="GO:0008137">
    <property type="term" value="F:NADH dehydrogenase (ubiquinone) activity"/>
    <property type="evidence" value="ECO:0007669"/>
    <property type="project" value="InterPro"/>
</dbReference>
<dbReference type="AlphaFoldDB" id="A0A6I0FA32"/>
<feature type="transmembrane region" description="Helical" evidence="8">
    <location>
        <begin position="83"/>
        <end position="104"/>
    </location>
</feature>
<feature type="transmembrane region" description="Helical" evidence="8">
    <location>
        <begin position="42"/>
        <end position="61"/>
    </location>
</feature>